<dbReference type="Gene3D" id="3.30.420.10">
    <property type="entry name" value="Ribonuclease H-like superfamily/Ribonuclease H"/>
    <property type="match status" value="2"/>
</dbReference>
<dbReference type="PANTHER" id="PTHR48475:SF1">
    <property type="entry name" value="RNASE H TYPE-1 DOMAIN-CONTAINING PROTEIN"/>
    <property type="match status" value="1"/>
</dbReference>
<feature type="domain" description="Integrase catalytic" evidence="2">
    <location>
        <begin position="245"/>
        <end position="366"/>
    </location>
</feature>
<dbReference type="InterPro" id="IPR001584">
    <property type="entry name" value="Integrase_cat-core"/>
</dbReference>
<dbReference type="SUPFAM" id="SSF53098">
    <property type="entry name" value="Ribonuclease H-like"/>
    <property type="match status" value="2"/>
</dbReference>
<dbReference type="InterPro" id="IPR036397">
    <property type="entry name" value="RNaseH_sf"/>
</dbReference>
<dbReference type="RefSeq" id="XP_071939927.1">
    <property type="nucleotide sequence ID" value="XM_072083826.1"/>
</dbReference>
<dbReference type="CDD" id="cd09279">
    <property type="entry name" value="RNase_HI_like"/>
    <property type="match status" value="1"/>
</dbReference>
<evidence type="ECO:0000313" key="4">
    <source>
        <dbReference type="RefSeq" id="XP_071939927.1"/>
    </source>
</evidence>
<dbReference type="PANTHER" id="PTHR48475">
    <property type="entry name" value="RIBONUCLEASE H"/>
    <property type="match status" value="1"/>
</dbReference>
<dbReference type="InterPro" id="IPR012337">
    <property type="entry name" value="RNaseH-like_sf"/>
</dbReference>
<dbReference type="Proteomes" id="UP001652660">
    <property type="component" value="Chromosome 3e"/>
</dbReference>
<dbReference type="Pfam" id="PF13456">
    <property type="entry name" value="RVT_3"/>
    <property type="match status" value="1"/>
</dbReference>
<proteinExistence type="predicted"/>
<dbReference type="GeneID" id="140038465"/>
<dbReference type="PROSITE" id="PS50879">
    <property type="entry name" value="RNASE_H_1"/>
    <property type="match status" value="1"/>
</dbReference>
<evidence type="ECO:0000259" key="1">
    <source>
        <dbReference type="PROSITE" id="PS50879"/>
    </source>
</evidence>
<reference evidence="4" key="1">
    <citation type="submission" date="2025-08" db="UniProtKB">
        <authorList>
            <consortium name="RefSeq"/>
        </authorList>
    </citation>
    <scope>IDENTIFICATION</scope>
    <source>
        <tissue evidence="4">Leaves</tissue>
    </source>
</reference>
<evidence type="ECO:0000259" key="2">
    <source>
        <dbReference type="PROSITE" id="PS50994"/>
    </source>
</evidence>
<dbReference type="PROSITE" id="PS50994">
    <property type="entry name" value="INTEGRASE"/>
    <property type="match status" value="1"/>
</dbReference>
<organism evidence="3 4">
    <name type="scientific">Coffea arabica</name>
    <name type="common">Arabian coffee</name>
    <dbReference type="NCBI Taxonomy" id="13443"/>
    <lineage>
        <taxon>Eukaryota</taxon>
        <taxon>Viridiplantae</taxon>
        <taxon>Streptophyta</taxon>
        <taxon>Embryophyta</taxon>
        <taxon>Tracheophyta</taxon>
        <taxon>Spermatophyta</taxon>
        <taxon>Magnoliopsida</taxon>
        <taxon>eudicotyledons</taxon>
        <taxon>Gunneridae</taxon>
        <taxon>Pentapetalae</taxon>
        <taxon>asterids</taxon>
        <taxon>lamiids</taxon>
        <taxon>Gentianales</taxon>
        <taxon>Rubiaceae</taxon>
        <taxon>Ixoroideae</taxon>
        <taxon>Gardenieae complex</taxon>
        <taxon>Bertiereae - Coffeeae clade</taxon>
        <taxon>Coffeeae</taxon>
        <taxon>Coffea</taxon>
    </lineage>
</organism>
<evidence type="ECO:0000313" key="3">
    <source>
        <dbReference type="Proteomes" id="UP001652660"/>
    </source>
</evidence>
<name>A0ABM4X7B7_COFAR</name>
<feature type="domain" description="RNase H type-1" evidence="1">
    <location>
        <begin position="58"/>
        <end position="187"/>
    </location>
</feature>
<dbReference type="InterPro" id="IPR002156">
    <property type="entry name" value="RNaseH_domain"/>
</dbReference>
<accession>A0ABM4X7B7</accession>
<sequence length="497" mass="57088">MILSKFDIIFTTEKAIKGQAIADHLTENPKEDDYQSFHTYFPDEEVLFVGTTEDMNEKCSEWRLFFDGASNSFGAGIGAVLVSPEGKHYPGSAKLRFPCTNNMAEYEACIFGLKMALEMKIKDLIVFSDSDLLVHQTLRVWINRDSKILPYHCSLLVLANKFRSLEFWHIPHIRNVFADTLATLSSMIQHPDELRYQGISQNGVLSSRGRYDWKCIKCQLHGDVMHTPPTELHSMLLPGHVQCGVETESYKHVTKKVVTDFLRKHIICRFGVPETLITDNAKNLNNDMVDRLCEQFKIKHRNSSIYRSHMNGAVEAANKNLKKIIRKMIERHRDWHEKLPYALMAYRTAIRTSTGATPYNLMYGMEVVLPAEVEIPSLPILIEAKLDEADWIKQRHEQLSLIDEKRLNAICHGQCYQKRVARAYNKKVRPRIFTEGDKVLKHILPVQEEAKGKFAPNWQGPFIVQKVLPGGALVLAEMDEQVFPQPINLDMCKKFFI</sequence>
<gene>
    <name evidence="4" type="primary">LOC140038465</name>
</gene>
<protein>
    <submittedName>
        <fullName evidence="4">Uncharacterized protein</fullName>
    </submittedName>
</protein>
<keyword evidence="3" id="KW-1185">Reference proteome</keyword>